<organism evidence="1 2">
    <name type="scientific">Dermatophagoides pteronyssinus</name>
    <name type="common">European house dust mite</name>
    <dbReference type="NCBI Taxonomy" id="6956"/>
    <lineage>
        <taxon>Eukaryota</taxon>
        <taxon>Metazoa</taxon>
        <taxon>Ecdysozoa</taxon>
        <taxon>Arthropoda</taxon>
        <taxon>Chelicerata</taxon>
        <taxon>Arachnida</taxon>
        <taxon>Acari</taxon>
        <taxon>Acariformes</taxon>
        <taxon>Sarcoptiformes</taxon>
        <taxon>Astigmata</taxon>
        <taxon>Psoroptidia</taxon>
        <taxon>Analgoidea</taxon>
        <taxon>Pyroglyphidae</taxon>
        <taxon>Dermatophagoidinae</taxon>
        <taxon>Dermatophagoides</taxon>
    </lineage>
</organism>
<proteinExistence type="predicted"/>
<reference evidence="1 2" key="2">
    <citation type="journal article" date="2022" name="Mol. Biol. Evol.">
        <title>Comparative Genomics Reveals Insights into the Divergent Evolution of Astigmatic Mites and Household Pest Adaptations.</title>
        <authorList>
            <person name="Xiong Q."/>
            <person name="Wan A.T."/>
            <person name="Liu X."/>
            <person name="Fung C.S."/>
            <person name="Xiao X."/>
            <person name="Malainual N."/>
            <person name="Hou J."/>
            <person name="Wang L."/>
            <person name="Wang M."/>
            <person name="Yang K.Y."/>
            <person name="Cui Y."/>
            <person name="Leung E.L."/>
            <person name="Nong W."/>
            <person name="Shin S.K."/>
            <person name="Au S.W."/>
            <person name="Jeong K.Y."/>
            <person name="Chew F.T."/>
            <person name="Hui J.H."/>
            <person name="Leung T.F."/>
            <person name="Tungtrongchitr A."/>
            <person name="Zhong N."/>
            <person name="Liu Z."/>
            <person name="Tsui S.K."/>
        </authorList>
    </citation>
    <scope>NUCLEOTIDE SEQUENCE [LARGE SCALE GENOMIC DNA]</scope>
    <source>
        <strain evidence="1">Derp</strain>
    </source>
</reference>
<sequence length="81" mass="9488">MIIIIIGSWNNKQQITIDDGQCLEVAFTNTMCIRVKTGFWFKENPTLDCNLERSSSINIWNIKYTRAHIMMVARAYRHLPL</sequence>
<dbReference type="Proteomes" id="UP000887458">
    <property type="component" value="Unassembled WGS sequence"/>
</dbReference>
<name>A0ABQ8J927_DERPT</name>
<evidence type="ECO:0000313" key="1">
    <source>
        <dbReference type="EMBL" id="KAH9419090.1"/>
    </source>
</evidence>
<keyword evidence="2" id="KW-1185">Reference proteome</keyword>
<gene>
    <name evidence="1" type="ORF">DERP_005592</name>
</gene>
<dbReference type="EMBL" id="NJHN03000060">
    <property type="protein sequence ID" value="KAH9419090.1"/>
    <property type="molecule type" value="Genomic_DNA"/>
</dbReference>
<reference evidence="1 2" key="1">
    <citation type="journal article" date="2018" name="J. Allergy Clin. Immunol.">
        <title>High-quality assembly of Dermatophagoides pteronyssinus genome and transcriptome reveals a wide range of novel allergens.</title>
        <authorList>
            <person name="Liu X.Y."/>
            <person name="Yang K.Y."/>
            <person name="Wang M.Q."/>
            <person name="Kwok J.S."/>
            <person name="Zeng X."/>
            <person name="Yang Z."/>
            <person name="Xiao X.J."/>
            <person name="Lau C.P."/>
            <person name="Li Y."/>
            <person name="Huang Z.M."/>
            <person name="Ba J.G."/>
            <person name="Yim A.K."/>
            <person name="Ouyang C.Y."/>
            <person name="Ngai S.M."/>
            <person name="Chan T.F."/>
            <person name="Leung E.L."/>
            <person name="Liu L."/>
            <person name="Liu Z.G."/>
            <person name="Tsui S.K."/>
        </authorList>
    </citation>
    <scope>NUCLEOTIDE SEQUENCE [LARGE SCALE GENOMIC DNA]</scope>
    <source>
        <strain evidence="1">Derp</strain>
    </source>
</reference>
<accession>A0ABQ8J927</accession>
<protein>
    <submittedName>
        <fullName evidence="1">Uncharacterized protein</fullName>
    </submittedName>
</protein>
<comment type="caution">
    <text evidence="1">The sequence shown here is derived from an EMBL/GenBank/DDBJ whole genome shotgun (WGS) entry which is preliminary data.</text>
</comment>
<evidence type="ECO:0000313" key="2">
    <source>
        <dbReference type="Proteomes" id="UP000887458"/>
    </source>
</evidence>